<evidence type="ECO:0000256" key="1">
    <source>
        <dbReference type="ARBA" id="ARBA00023027"/>
    </source>
</evidence>
<dbReference type="Gene3D" id="3.40.50.10140">
    <property type="entry name" value="Toll/interleukin-1 receptor homology (TIR) domain"/>
    <property type="match status" value="1"/>
</dbReference>
<organism evidence="3 4">
    <name type="scientific">Stylosanthes scabra</name>
    <dbReference type="NCBI Taxonomy" id="79078"/>
    <lineage>
        <taxon>Eukaryota</taxon>
        <taxon>Viridiplantae</taxon>
        <taxon>Streptophyta</taxon>
        <taxon>Embryophyta</taxon>
        <taxon>Tracheophyta</taxon>
        <taxon>Spermatophyta</taxon>
        <taxon>Magnoliopsida</taxon>
        <taxon>eudicotyledons</taxon>
        <taxon>Gunneridae</taxon>
        <taxon>Pentapetalae</taxon>
        <taxon>rosids</taxon>
        <taxon>fabids</taxon>
        <taxon>Fabales</taxon>
        <taxon>Fabaceae</taxon>
        <taxon>Papilionoideae</taxon>
        <taxon>50 kb inversion clade</taxon>
        <taxon>dalbergioids sensu lato</taxon>
        <taxon>Dalbergieae</taxon>
        <taxon>Pterocarpus clade</taxon>
        <taxon>Stylosanthes</taxon>
    </lineage>
</organism>
<accession>A0ABU6R747</accession>
<evidence type="ECO:0000313" key="3">
    <source>
        <dbReference type="EMBL" id="MED6119780.1"/>
    </source>
</evidence>
<reference evidence="3 4" key="1">
    <citation type="journal article" date="2023" name="Plants (Basel)">
        <title>Bridging the Gap: Combining Genomics and Transcriptomics Approaches to Understand Stylosanthes scabra, an Orphan Legume from the Brazilian Caatinga.</title>
        <authorList>
            <person name="Ferreira-Neto J.R.C."/>
            <person name="da Silva M.D."/>
            <person name="Binneck E."/>
            <person name="de Melo N.F."/>
            <person name="da Silva R.H."/>
            <person name="de Melo A.L.T.M."/>
            <person name="Pandolfi V."/>
            <person name="Bustamante F.O."/>
            <person name="Brasileiro-Vidal A.C."/>
            <person name="Benko-Iseppon A.M."/>
        </authorList>
    </citation>
    <scope>NUCLEOTIDE SEQUENCE [LARGE SCALE GENOMIC DNA]</scope>
    <source>
        <tissue evidence="3">Leaves</tissue>
    </source>
</reference>
<dbReference type="InterPro" id="IPR000157">
    <property type="entry name" value="TIR_dom"/>
</dbReference>
<evidence type="ECO:0000259" key="2">
    <source>
        <dbReference type="PROSITE" id="PS50104"/>
    </source>
</evidence>
<protein>
    <recommendedName>
        <fullName evidence="2">TIR domain-containing protein</fullName>
    </recommendedName>
</protein>
<dbReference type="PANTHER" id="PTHR32009">
    <property type="entry name" value="TMV RESISTANCE PROTEIN N-LIKE"/>
    <property type="match status" value="1"/>
</dbReference>
<keyword evidence="4" id="KW-1185">Reference proteome</keyword>
<sequence length="151" mass="17235">MASSSSQNKEPNLIKFPSSSYRNWTHDVYITKQDSSTNELVSDLYASLTAAGVRVFKDEMEPRSGDQILFKAIEDSRISIVVFSRSYGDSTWWLEELEKIMECRSSKGQKVVPVFYGVDPSEVSYLNWWLLREAAGLPGFVTYPGTFFFVF</sequence>
<feature type="domain" description="TIR" evidence="2">
    <location>
        <begin position="24"/>
        <end position="148"/>
    </location>
</feature>
<dbReference type="Pfam" id="PF01582">
    <property type="entry name" value="TIR"/>
    <property type="match status" value="1"/>
</dbReference>
<name>A0ABU6R747_9FABA</name>
<dbReference type="InterPro" id="IPR035897">
    <property type="entry name" value="Toll_tir_struct_dom_sf"/>
</dbReference>
<dbReference type="Proteomes" id="UP001341840">
    <property type="component" value="Unassembled WGS sequence"/>
</dbReference>
<proteinExistence type="predicted"/>
<evidence type="ECO:0000313" key="4">
    <source>
        <dbReference type="Proteomes" id="UP001341840"/>
    </source>
</evidence>
<gene>
    <name evidence="3" type="ORF">PIB30_014828</name>
</gene>
<dbReference type="EMBL" id="JASCZI010030248">
    <property type="protein sequence ID" value="MED6119780.1"/>
    <property type="molecule type" value="Genomic_DNA"/>
</dbReference>
<dbReference type="SMART" id="SM00255">
    <property type="entry name" value="TIR"/>
    <property type="match status" value="1"/>
</dbReference>
<dbReference type="PANTHER" id="PTHR32009:SF160">
    <property type="entry name" value="DISEASE RESISTANCE PROTEIN (TIR-NBS-LRR CLASS)"/>
    <property type="match status" value="1"/>
</dbReference>
<comment type="caution">
    <text evidence="3">The sequence shown here is derived from an EMBL/GenBank/DDBJ whole genome shotgun (WGS) entry which is preliminary data.</text>
</comment>
<dbReference type="PROSITE" id="PS50104">
    <property type="entry name" value="TIR"/>
    <property type="match status" value="1"/>
</dbReference>
<dbReference type="SUPFAM" id="SSF52200">
    <property type="entry name" value="Toll/Interleukin receptor TIR domain"/>
    <property type="match status" value="1"/>
</dbReference>
<keyword evidence="1" id="KW-0520">NAD</keyword>